<dbReference type="OrthoDB" id="3944408at2759"/>
<dbReference type="STRING" id="454286.A0A0J8TJL0"/>
<accession>A0A0J8TJL0</accession>
<protein>
    <submittedName>
        <fullName evidence="1">Uncharacterized protein</fullName>
    </submittedName>
</protein>
<organism evidence="1 2">
    <name type="scientific">Coccidioides immitis RMSCC 3703</name>
    <dbReference type="NCBI Taxonomy" id="454286"/>
    <lineage>
        <taxon>Eukaryota</taxon>
        <taxon>Fungi</taxon>
        <taxon>Dikarya</taxon>
        <taxon>Ascomycota</taxon>
        <taxon>Pezizomycotina</taxon>
        <taxon>Eurotiomycetes</taxon>
        <taxon>Eurotiomycetidae</taxon>
        <taxon>Onygenales</taxon>
        <taxon>Onygenaceae</taxon>
        <taxon>Coccidioides</taxon>
    </lineage>
</organism>
<gene>
    <name evidence="1" type="ORF">CISG_03880</name>
</gene>
<dbReference type="Proteomes" id="UP000054559">
    <property type="component" value="Unassembled WGS sequence"/>
</dbReference>
<reference evidence="2" key="1">
    <citation type="journal article" date="2010" name="Genome Res.">
        <title>Population genomic sequencing of Coccidioides fungi reveals recent hybridization and transposon control.</title>
        <authorList>
            <person name="Neafsey D.E."/>
            <person name="Barker B.M."/>
            <person name="Sharpton T.J."/>
            <person name="Stajich J.E."/>
            <person name="Park D.J."/>
            <person name="Whiston E."/>
            <person name="Hung C.-Y."/>
            <person name="McMahan C."/>
            <person name="White J."/>
            <person name="Sykes S."/>
            <person name="Heiman D."/>
            <person name="Young S."/>
            <person name="Zeng Q."/>
            <person name="Abouelleil A."/>
            <person name="Aftuck L."/>
            <person name="Bessette D."/>
            <person name="Brown A."/>
            <person name="FitzGerald M."/>
            <person name="Lui A."/>
            <person name="Macdonald J.P."/>
            <person name="Priest M."/>
            <person name="Orbach M.J."/>
            <person name="Galgiani J.N."/>
            <person name="Kirkland T.N."/>
            <person name="Cole G.T."/>
            <person name="Birren B.W."/>
            <person name="Henn M.R."/>
            <person name="Taylor J.W."/>
            <person name="Rounsley S.D."/>
        </authorList>
    </citation>
    <scope>NUCLEOTIDE SEQUENCE [LARGE SCALE GENOMIC DNA]</scope>
    <source>
        <strain evidence="2">RMSCC 3703</strain>
    </source>
</reference>
<name>A0A0J8TJL0_COCIT</name>
<evidence type="ECO:0000313" key="1">
    <source>
        <dbReference type="EMBL" id="KMU73902.1"/>
    </source>
</evidence>
<dbReference type="AlphaFoldDB" id="A0A0J8TJL0"/>
<dbReference type="EMBL" id="DS268132">
    <property type="protein sequence ID" value="KMU73902.1"/>
    <property type="molecule type" value="Genomic_DNA"/>
</dbReference>
<proteinExistence type="predicted"/>
<sequence>MTTLKRSKTLPADGQTTKFLYTILKQLDLKSAAHGRDNQHSQNPSG</sequence>
<evidence type="ECO:0000313" key="2">
    <source>
        <dbReference type="Proteomes" id="UP000054559"/>
    </source>
</evidence>